<feature type="domain" description="CENP-V/GFA" evidence="4">
    <location>
        <begin position="3"/>
        <end position="115"/>
    </location>
</feature>
<evidence type="ECO:0000256" key="2">
    <source>
        <dbReference type="ARBA" id="ARBA00022723"/>
    </source>
</evidence>
<accession>A0A382TDP6</accession>
<dbReference type="Pfam" id="PF04828">
    <property type="entry name" value="GFA"/>
    <property type="match status" value="1"/>
</dbReference>
<dbReference type="AlphaFoldDB" id="A0A382TDP6"/>
<dbReference type="InterPro" id="IPR011057">
    <property type="entry name" value="Mss4-like_sf"/>
</dbReference>
<dbReference type="PANTHER" id="PTHR28620:SF1">
    <property type="entry name" value="CENP-V_GFA DOMAIN-CONTAINING PROTEIN"/>
    <property type="match status" value="1"/>
</dbReference>
<reference evidence="5" key="1">
    <citation type="submission" date="2018-05" db="EMBL/GenBank/DDBJ databases">
        <authorList>
            <person name="Lanie J.A."/>
            <person name="Ng W.-L."/>
            <person name="Kazmierczak K.M."/>
            <person name="Andrzejewski T.M."/>
            <person name="Davidsen T.M."/>
            <person name="Wayne K.J."/>
            <person name="Tettelin H."/>
            <person name="Glass J.I."/>
            <person name="Rusch D."/>
            <person name="Podicherti R."/>
            <person name="Tsui H.-C.T."/>
            <person name="Winkler M.E."/>
        </authorList>
    </citation>
    <scope>NUCLEOTIDE SEQUENCE</scope>
</reference>
<dbReference type="SUPFAM" id="SSF51316">
    <property type="entry name" value="Mss4-like"/>
    <property type="match status" value="1"/>
</dbReference>
<evidence type="ECO:0000256" key="3">
    <source>
        <dbReference type="ARBA" id="ARBA00022833"/>
    </source>
</evidence>
<dbReference type="PROSITE" id="PS51891">
    <property type="entry name" value="CENP_V_GFA"/>
    <property type="match status" value="1"/>
</dbReference>
<evidence type="ECO:0000313" key="5">
    <source>
        <dbReference type="EMBL" id="SVD19912.1"/>
    </source>
</evidence>
<dbReference type="PANTHER" id="PTHR28620">
    <property type="entry name" value="CENTROMERE PROTEIN V"/>
    <property type="match status" value="1"/>
</dbReference>
<keyword evidence="2" id="KW-0479">Metal-binding</keyword>
<sequence length="127" mass="14560">MMHTGDCHCGKVQFEFESESDVSLVRCNCSICDRFGFLHLIIPQRLMTLKSSWDDLGLYTFNTGVARHYFCKTCGVKPFYIPRSNPDCYSINFRNVDQSNFGRVAVEDFDGQNWEVNAARLALLSDQ</sequence>
<gene>
    <name evidence="5" type="ORF">METZ01_LOCUS372766</name>
</gene>
<protein>
    <recommendedName>
        <fullName evidence="4">CENP-V/GFA domain-containing protein</fullName>
    </recommendedName>
</protein>
<organism evidence="5">
    <name type="scientific">marine metagenome</name>
    <dbReference type="NCBI Taxonomy" id="408172"/>
    <lineage>
        <taxon>unclassified sequences</taxon>
        <taxon>metagenomes</taxon>
        <taxon>ecological metagenomes</taxon>
    </lineage>
</organism>
<evidence type="ECO:0000256" key="1">
    <source>
        <dbReference type="ARBA" id="ARBA00005495"/>
    </source>
</evidence>
<dbReference type="InterPro" id="IPR006913">
    <property type="entry name" value="CENP-V/GFA"/>
</dbReference>
<dbReference type="GO" id="GO:0016846">
    <property type="term" value="F:carbon-sulfur lyase activity"/>
    <property type="evidence" value="ECO:0007669"/>
    <property type="project" value="InterPro"/>
</dbReference>
<proteinExistence type="inferred from homology"/>
<evidence type="ECO:0000259" key="4">
    <source>
        <dbReference type="PROSITE" id="PS51891"/>
    </source>
</evidence>
<keyword evidence="3" id="KW-0862">Zinc</keyword>
<dbReference type="Gene3D" id="2.170.150.70">
    <property type="match status" value="1"/>
</dbReference>
<dbReference type="GO" id="GO:0046872">
    <property type="term" value="F:metal ion binding"/>
    <property type="evidence" value="ECO:0007669"/>
    <property type="project" value="UniProtKB-KW"/>
</dbReference>
<name>A0A382TDP6_9ZZZZ</name>
<dbReference type="InterPro" id="IPR052355">
    <property type="entry name" value="CENP-V-like"/>
</dbReference>
<dbReference type="EMBL" id="UINC01135639">
    <property type="protein sequence ID" value="SVD19912.1"/>
    <property type="molecule type" value="Genomic_DNA"/>
</dbReference>
<comment type="similarity">
    <text evidence="1">Belongs to the Gfa family.</text>
</comment>